<accession>A0A101LWM0</accession>
<keyword evidence="1" id="KW-0496">Mitochondrion</keyword>
<evidence type="ECO:0000313" key="1">
    <source>
        <dbReference type="EMBL" id="KUM46689.1"/>
    </source>
</evidence>
<dbReference type="AlphaFoldDB" id="A0A101LWM0"/>
<proteinExistence type="predicted"/>
<comment type="caution">
    <text evidence="1">The sequence shown here is derived from an EMBL/GenBank/DDBJ whole genome shotgun (WGS) entry which is preliminary data.</text>
</comment>
<gene>
    <name evidence="1" type="ORF">ABT39_MTgene1369</name>
</gene>
<reference evidence="1" key="1">
    <citation type="journal article" date="2015" name="Genome Biol. Evol.">
        <title>Organellar Genomes of White Spruce (Picea glauca): Assembly and Annotation.</title>
        <authorList>
            <person name="Jackman S.D."/>
            <person name="Warren R.L."/>
            <person name="Gibb E.A."/>
            <person name="Vandervalk B.P."/>
            <person name="Mohamadi H."/>
            <person name="Chu J."/>
            <person name="Raymond A."/>
            <person name="Pleasance S."/>
            <person name="Coope R."/>
            <person name="Wildung M.R."/>
            <person name="Ritland C.E."/>
            <person name="Bousquet J."/>
            <person name="Jones S.J."/>
            <person name="Bohlmann J."/>
            <person name="Birol I."/>
        </authorList>
    </citation>
    <scope>NUCLEOTIDE SEQUENCE [LARGE SCALE GENOMIC DNA]</scope>
    <source>
        <tissue evidence="1">Flushing bud</tissue>
    </source>
</reference>
<organism evidence="1">
    <name type="scientific">Picea glauca</name>
    <name type="common">White spruce</name>
    <name type="synonym">Pinus glauca</name>
    <dbReference type="NCBI Taxonomy" id="3330"/>
    <lineage>
        <taxon>Eukaryota</taxon>
        <taxon>Viridiplantae</taxon>
        <taxon>Streptophyta</taxon>
        <taxon>Embryophyta</taxon>
        <taxon>Tracheophyta</taxon>
        <taxon>Spermatophyta</taxon>
        <taxon>Pinopsida</taxon>
        <taxon>Pinidae</taxon>
        <taxon>Conifers I</taxon>
        <taxon>Pinales</taxon>
        <taxon>Pinaceae</taxon>
        <taxon>Picea</taxon>
    </lineage>
</organism>
<sequence length="90" mass="10494">MPSSHRRNLQLGTYSPATIIYWLLGQALRRKSRTISLIVVRPEKPAFTSIHGITNRRTFKTRIIWEQKQDFPFDPQKSLFVGSDLSCHRP</sequence>
<name>A0A101LWM0_PICGL</name>
<geneLocation type="mitochondrion" evidence="1"/>
<dbReference type="EMBL" id="LKAM01000010">
    <property type="protein sequence ID" value="KUM46689.1"/>
    <property type="molecule type" value="Genomic_DNA"/>
</dbReference>
<protein>
    <submittedName>
        <fullName evidence="1">Uncharacterized protein</fullName>
    </submittedName>
</protein>